<proteinExistence type="predicted"/>
<evidence type="ECO:0000313" key="1">
    <source>
        <dbReference type="EMBL" id="WOF22709.1"/>
    </source>
</evidence>
<accession>A0AA97I5E2</accession>
<dbReference type="AlphaFoldDB" id="A0AA97I5E2"/>
<name>A0AA97I5E2_9MICO</name>
<dbReference type="Pfam" id="PF20117">
    <property type="entry name" value="DUF6507"/>
    <property type="match status" value="1"/>
</dbReference>
<protein>
    <submittedName>
        <fullName evidence="1">DUF6507 family protein</fullName>
    </submittedName>
</protein>
<dbReference type="InterPro" id="IPR045436">
    <property type="entry name" value="DUF6507"/>
</dbReference>
<dbReference type="RefSeq" id="WP_317139180.1">
    <property type="nucleotide sequence ID" value="NZ_CP118157.1"/>
</dbReference>
<dbReference type="EMBL" id="CP118157">
    <property type="protein sequence ID" value="WOF22709.1"/>
    <property type="molecule type" value="Genomic_DNA"/>
</dbReference>
<organism evidence="1 2">
    <name type="scientific">Microbacterium betulae</name>
    <dbReference type="NCBI Taxonomy" id="2981139"/>
    <lineage>
        <taxon>Bacteria</taxon>
        <taxon>Bacillati</taxon>
        <taxon>Actinomycetota</taxon>
        <taxon>Actinomycetes</taxon>
        <taxon>Micrococcales</taxon>
        <taxon>Microbacteriaceae</taxon>
        <taxon>Microbacterium</taxon>
    </lineage>
</organism>
<dbReference type="KEGG" id="mbet:N8K70_15135"/>
<sequence>MSTWRIDHLSVQQVLQQVSSSQEELSSSVSEQAVTTAFDGLTWGSLLTQPVPQALDAVLAQYQTNLEAIGNRISAGMVGVGNATMAYRAGQEDMAATVQQQMHHAADTGDFTFFEQHGQGGA</sequence>
<gene>
    <name evidence="1" type="ORF">N8K70_15135</name>
</gene>
<reference evidence="1 2" key="1">
    <citation type="submission" date="2023-02" db="EMBL/GenBank/DDBJ databases">
        <title>Microbacterium betulae sp. nov., isolated from birch wood.</title>
        <authorList>
            <person name="Pasciak M."/>
            <person name="Pawlik K.J."/>
            <person name="Martynowski D."/>
            <person name="Laczmanski L."/>
            <person name="Ciekot J."/>
            <person name="Szponar B."/>
            <person name="Wojcik-Fatla A."/>
            <person name="Mackiewicz B."/>
            <person name="Farian E."/>
            <person name="Cholewa G."/>
            <person name="Cholewa A."/>
            <person name="Dutkiewicz J."/>
        </authorList>
    </citation>
    <scope>NUCLEOTIDE SEQUENCE [LARGE SCALE GENOMIC DNA]</scope>
    <source>
        <strain evidence="1 2">AB</strain>
    </source>
</reference>
<keyword evidence="2" id="KW-1185">Reference proteome</keyword>
<dbReference type="Proteomes" id="UP001305498">
    <property type="component" value="Chromosome"/>
</dbReference>
<evidence type="ECO:0000313" key="2">
    <source>
        <dbReference type="Proteomes" id="UP001305498"/>
    </source>
</evidence>